<name>A0AAP9EPJ0_GLUTH</name>
<reference evidence="3 4" key="1">
    <citation type="submission" date="2019-08" db="EMBL/GenBank/DDBJ databases">
        <title>Gluconobacter frateurii HD924 genome.</title>
        <authorList>
            <person name="Liu Y."/>
            <person name="Zhang P."/>
        </authorList>
    </citation>
    <scope>NUCLEOTIDE SEQUENCE [LARGE SCALE GENOMIC DNA]</scope>
    <source>
        <strain evidence="3 4">HD924</strain>
    </source>
</reference>
<gene>
    <name evidence="3" type="ORF">FXF46_01800</name>
</gene>
<feature type="region of interest" description="Disordered" evidence="1">
    <location>
        <begin position="1"/>
        <end position="43"/>
    </location>
</feature>
<evidence type="ECO:0000313" key="4">
    <source>
        <dbReference type="Proteomes" id="UP000323560"/>
    </source>
</evidence>
<dbReference type="EMBL" id="CP043043">
    <property type="protein sequence ID" value="QEH95139.1"/>
    <property type="molecule type" value="Genomic_DNA"/>
</dbReference>
<dbReference type="Gene3D" id="2.170.16.10">
    <property type="entry name" value="Hedgehog/Intein (Hint) domain"/>
    <property type="match status" value="1"/>
</dbReference>
<dbReference type="Proteomes" id="UP000323560">
    <property type="component" value="Chromosome"/>
</dbReference>
<accession>A0AAP9EPJ0</accession>
<sequence length="590" mass="61676">MKYFEGNDMSSRNKTDNSSTTAAAQATASAPTTSGGSGTKTDPYILSSNSGTITLKTGKYYVVPDNVTIGKAVTNSATNDASGGVNVNGAYLEIASNAHVNGTINMSVSGSSLKLDATPKWVYSEYNPGKGGTGQSTWTWQSIQSAVIDGLVTSDDKPNKAVSIVAEGVTSDGSVRIVGTYGTSTANGSELIYDKTFKPAGSKSSCYLGFEVLVPAKSSVLSGTAKTLPSSKTSDGEYIVGDTGSNVYVCFLAGAMIRMADGSEKAVEDIQVGEQVAALVDGQSVAREIVWTGRKFAYTRVGLPADEAGYPVRIAAGAIAEGVPSRDLFVTSEHSLFLNGGFVPVRMLVNGGSIAYDRSQSSFFYYHIETADHSVIFADDCATESFLDTGHKGIFEGSDNIIFLRAKTWADAAAPLMTARDIVEPLHASLAARSIEQGVSVDGAAEVTTDAGLHLVTTEGLTVHPLRQVGSDVSFMLPSGTRGVYVVSRTSRPCDTIGPFVDDRRRLGVLVGAAHLTSSNASQHRIVSHLDGQLSGWNASEGTHRWTTGYAFLALPACARDVSSILTLEIAGAGPYLVADVVEGAQALSA</sequence>
<dbReference type="KEGG" id="gti:FXF46_01800"/>
<dbReference type="Pfam" id="PF13403">
    <property type="entry name" value="Hint_2"/>
    <property type="match status" value="1"/>
</dbReference>
<evidence type="ECO:0000259" key="2">
    <source>
        <dbReference type="Pfam" id="PF13403"/>
    </source>
</evidence>
<organism evidence="3 4">
    <name type="scientific">Gluconobacter thailandicus</name>
    <dbReference type="NCBI Taxonomy" id="257438"/>
    <lineage>
        <taxon>Bacteria</taxon>
        <taxon>Pseudomonadati</taxon>
        <taxon>Pseudomonadota</taxon>
        <taxon>Alphaproteobacteria</taxon>
        <taxon>Acetobacterales</taxon>
        <taxon>Acetobacteraceae</taxon>
        <taxon>Gluconobacter</taxon>
    </lineage>
</organism>
<evidence type="ECO:0000256" key="1">
    <source>
        <dbReference type="SAM" id="MobiDB-lite"/>
    </source>
</evidence>
<dbReference type="InterPro" id="IPR028992">
    <property type="entry name" value="Hedgehog/Intein_dom"/>
</dbReference>
<proteinExistence type="predicted"/>
<evidence type="ECO:0000313" key="3">
    <source>
        <dbReference type="EMBL" id="QEH95139.1"/>
    </source>
</evidence>
<dbReference type="AlphaFoldDB" id="A0AAP9EPJ0"/>
<dbReference type="InterPro" id="IPR036844">
    <property type="entry name" value="Hint_dom_sf"/>
</dbReference>
<dbReference type="SUPFAM" id="SSF51294">
    <property type="entry name" value="Hedgehog/intein (Hint) domain"/>
    <property type="match status" value="1"/>
</dbReference>
<feature type="compositionally biased region" description="Low complexity" evidence="1">
    <location>
        <begin position="18"/>
        <end position="34"/>
    </location>
</feature>
<protein>
    <recommendedName>
        <fullName evidence="2">Hedgehog/Intein (Hint) domain-containing protein</fullName>
    </recommendedName>
</protein>
<feature type="domain" description="Hedgehog/Intein (Hint)" evidence="2">
    <location>
        <begin position="249"/>
        <end position="389"/>
    </location>
</feature>